<accession>A0A9D4LRC7</accession>
<name>A0A9D4LRC7_DREPO</name>
<reference evidence="1" key="2">
    <citation type="submission" date="2020-11" db="EMBL/GenBank/DDBJ databases">
        <authorList>
            <person name="McCartney M.A."/>
            <person name="Auch B."/>
            <person name="Kono T."/>
            <person name="Mallez S."/>
            <person name="Becker A."/>
            <person name="Gohl D.M."/>
            <person name="Silverstein K.A.T."/>
            <person name="Koren S."/>
            <person name="Bechman K.B."/>
            <person name="Herman A."/>
            <person name="Abrahante J.E."/>
            <person name="Garbe J."/>
        </authorList>
    </citation>
    <scope>NUCLEOTIDE SEQUENCE</scope>
    <source>
        <strain evidence="1">Duluth1</strain>
        <tissue evidence="1">Whole animal</tissue>
    </source>
</reference>
<reference evidence="1" key="1">
    <citation type="journal article" date="2019" name="bioRxiv">
        <title>The Genome of the Zebra Mussel, Dreissena polymorpha: A Resource for Invasive Species Research.</title>
        <authorList>
            <person name="McCartney M.A."/>
            <person name="Auch B."/>
            <person name="Kono T."/>
            <person name="Mallez S."/>
            <person name="Zhang Y."/>
            <person name="Obille A."/>
            <person name="Becker A."/>
            <person name="Abrahante J.E."/>
            <person name="Garbe J."/>
            <person name="Badalamenti J.P."/>
            <person name="Herman A."/>
            <person name="Mangelson H."/>
            <person name="Liachko I."/>
            <person name="Sullivan S."/>
            <person name="Sone E.D."/>
            <person name="Koren S."/>
            <person name="Silverstein K.A.T."/>
            <person name="Beckman K.B."/>
            <person name="Gohl D.M."/>
        </authorList>
    </citation>
    <scope>NUCLEOTIDE SEQUENCE</scope>
    <source>
        <strain evidence="1">Duluth1</strain>
        <tissue evidence="1">Whole animal</tissue>
    </source>
</reference>
<evidence type="ECO:0000313" key="2">
    <source>
        <dbReference type="Proteomes" id="UP000828390"/>
    </source>
</evidence>
<comment type="caution">
    <text evidence="1">The sequence shown here is derived from an EMBL/GenBank/DDBJ whole genome shotgun (WGS) entry which is preliminary data.</text>
</comment>
<dbReference type="EMBL" id="JAIWYP010000002">
    <property type="protein sequence ID" value="KAH3862810.1"/>
    <property type="molecule type" value="Genomic_DNA"/>
</dbReference>
<dbReference type="AlphaFoldDB" id="A0A9D4LRC7"/>
<dbReference type="Proteomes" id="UP000828390">
    <property type="component" value="Unassembled WGS sequence"/>
</dbReference>
<keyword evidence="2" id="KW-1185">Reference proteome</keyword>
<protein>
    <submittedName>
        <fullName evidence="1">Uncharacterized protein</fullName>
    </submittedName>
</protein>
<organism evidence="1 2">
    <name type="scientific">Dreissena polymorpha</name>
    <name type="common">Zebra mussel</name>
    <name type="synonym">Mytilus polymorpha</name>
    <dbReference type="NCBI Taxonomy" id="45954"/>
    <lineage>
        <taxon>Eukaryota</taxon>
        <taxon>Metazoa</taxon>
        <taxon>Spiralia</taxon>
        <taxon>Lophotrochozoa</taxon>
        <taxon>Mollusca</taxon>
        <taxon>Bivalvia</taxon>
        <taxon>Autobranchia</taxon>
        <taxon>Heteroconchia</taxon>
        <taxon>Euheterodonta</taxon>
        <taxon>Imparidentia</taxon>
        <taxon>Neoheterodontei</taxon>
        <taxon>Myida</taxon>
        <taxon>Dreissenoidea</taxon>
        <taxon>Dreissenidae</taxon>
        <taxon>Dreissena</taxon>
    </lineage>
</organism>
<sequence>MLVSSQLSIEIFDKGTPSRAGLQPATVSITIYKNRAPGFTTTQGRVITVNEDVTTGNIIDTLNYQDPDASVSKHSHLILFLMVNSTLW</sequence>
<proteinExistence type="predicted"/>
<evidence type="ECO:0000313" key="1">
    <source>
        <dbReference type="EMBL" id="KAH3862810.1"/>
    </source>
</evidence>
<gene>
    <name evidence="1" type="ORF">DPMN_025785</name>
</gene>